<dbReference type="EMBL" id="NSJB01000014">
    <property type="protein sequence ID" value="PAT34980.1"/>
    <property type="molecule type" value="Genomic_DNA"/>
</dbReference>
<accession>A0A2A2A8X5</accession>
<proteinExistence type="predicted"/>
<sequence>MRYHMGLGALDAITRGLREAPEQTRQILEATMHQATLLVQREAQENMPRASGLTAASIGSEVHSTPAGVLGVVGSASPVAAFVELGTKPHMPPINAIQPWVKAVLGIADPKENRRVAYLVARKIAAHGTEAKRPLGRAAEAMQPQVVRLFEDAAAQIARQMVGGQE</sequence>
<evidence type="ECO:0000313" key="2">
    <source>
        <dbReference type="Proteomes" id="UP000218054"/>
    </source>
</evidence>
<keyword evidence="2" id="KW-1185">Reference proteome</keyword>
<organism evidence="1 2">
    <name type="scientific">Vandammella animalimorsus</name>
    <dbReference type="NCBI Taxonomy" id="2029117"/>
    <lineage>
        <taxon>Bacteria</taxon>
        <taxon>Pseudomonadati</taxon>
        <taxon>Pseudomonadota</taxon>
        <taxon>Betaproteobacteria</taxon>
        <taxon>Burkholderiales</taxon>
        <taxon>Comamonadaceae</taxon>
        <taxon>Vandammella</taxon>
    </lineage>
</organism>
<name>A0A2A2A8X5_9BURK</name>
<evidence type="ECO:0008006" key="3">
    <source>
        <dbReference type="Google" id="ProtNLM"/>
    </source>
</evidence>
<dbReference type="AlphaFoldDB" id="A0A2A2A8X5"/>
<reference evidence="1 2" key="1">
    <citation type="submission" date="2017-08" db="EMBL/GenBank/DDBJ databases">
        <title>WGS of Clinical strains of the CDC Group NO-1 linked to zoonotic infections in humans.</title>
        <authorList>
            <person name="Bernier A.-M."/>
            <person name="Bernard K."/>
        </authorList>
    </citation>
    <scope>NUCLEOTIDE SEQUENCE [LARGE SCALE GENOMIC DNA]</scope>
    <source>
        <strain evidence="1 2">NML00-0135</strain>
    </source>
</reference>
<comment type="caution">
    <text evidence="1">The sequence shown here is derived from an EMBL/GenBank/DDBJ whole genome shotgun (WGS) entry which is preliminary data.</text>
</comment>
<protein>
    <recommendedName>
        <fullName evidence="3">HK97 gp10 family phage protein</fullName>
    </recommendedName>
</protein>
<gene>
    <name evidence="1" type="ORF">CK625_12655</name>
</gene>
<dbReference type="Proteomes" id="UP000218054">
    <property type="component" value="Unassembled WGS sequence"/>
</dbReference>
<evidence type="ECO:0000313" key="1">
    <source>
        <dbReference type="EMBL" id="PAT34980.1"/>
    </source>
</evidence>